<dbReference type="InterPro" id="IPR001117">
    <property type="entry name" value="Cu-oxidase_2nd"/>
</dbReference>
<dbReference type="CDD" id="cd13867">
    <property type="entry name" value="CuRO_2_CueO_FtsP"/>
    <property type="match status" value="1"/>
</dbReference>
<feature type="domain" description="Plastocyanin-like" evidence="5">
    <location>
        <begin position="62"/>
        <end position="167"/>
    </location>
</feature>
<dbReference type="Pfam" id="PF00394">
    <property type="entry name" value="Cu-oxidase"/>
    <property type="match status" value="1"/>
</dbReference>
<evidence type="ECO:0000259" key="4">
    <source>
        <dbReference type="Pfam" id="PF07731"/>
    </source>
</evidence>
<feature type="domain" description="Plastocyanin-like" evidence="4">
    <location>
        <begin position="437"/>
        <end position="545"/>
    </location>
</feature>
<accession>A0A2M8H7X0</accession>
<reference evidence="6 7" key="1">
    <citation type="submission" date="2017-11" db="EMBL/GenBank/DDBJ databases">
        <title>Draft genome sequence of environmental isolate Aeromonas lusitania sp. nov. MDC 2473.</title>
        <authorList>
            <person name="Colston S.M."/>
            <person name="Navarro A."/>
            <person name="Martinez-Murcia A.J."/>
            <person name="Graf J."/>
        </authorList>
    </citation>
    <scope>NUCLEOTIDE SEQUENCE [LARGE SCALE GENOMIC DNA]</scope>
    <source>
        <strain evidence="6 7">MDC 2473</strain>
    </source>
</reference>
<dbReference type="Proteomes" id="UP000232060">
    <property type="component" value="Unassembled WGS sequence"/>
</dbReference>
<proteinExistence type="predicted"/>
<sequence length="546" mass="59467">MNRRDFLIRGSLLGLAGVLPLSYSRLLSAAEPQSLPIPPLLTPDAAGNIALTAQPGVTAWRGKETLTWGYNGALLGPTLKLRTDEAIQLHTLNRLPETTTVHLHGLEIPGDADGGPQAMIAPGETLTSRFTLTQPAATCWYHPHAHGKTGRQVAMGLAGLILIDDEESARWPLPTRWGVNDIPVVLQDKRLDAKGQIDYRLDEMSAAVGWFGDLPLVNGALAPRHVAPRGWVRLRVLNGCNARSLRLALGGNQPFYVIASDGGFLPEPVKLTELEVLMGERFEVMVELKDKAIELLALPVTQMGMALPPFDQPLPLLTLAPSALTLAASLPDRLRSLPSLPSNSDSWTRRHFQLAMDPDLDRIGMQRLMETYGQKAMGSGMSMEMHTAGNPDPHAMHKMEGMKGMPEMKGMDHGAMGMSHGAGSGKQGLGEGLSMANRINGQAFEMGVPAFDAKLGQPERWTISGKGDMMLHPFHIHGARFRILKENGQAPLPHRAGWKDIVRVEGGESEVLIQFDHPAPKERAYMAHCHLLEHEDTGMMLSFTVS</sequence>
<keyword evidence="1" id="KW-0479">Metal-binding</keyword>
<dbReference type="InterPro" id="IPR002355">
    <property type="entry name" value="Cu_oxidase_Cu_BS"/>
</dbReference>
<feature type="domain" description="Plastocyanin-like" evidence="3">
    <location>
        <begin position="217"/>
        <end position="290"/>
    </location>
</feature>
<dbReference type="PROSITE" id="PS00080">
    <property type="entry name" value="MULTICOPPER_OXIDASE2"/>
    <property type="match status" value="1"/>
</dbReference>
<keyword evidence="2" id="KW-0560">Oxidoreductase</keyword>
<dbReference type="NCBIfam" id="NF008205">
    <property type="entry name" value="PRK10965.1"/>
    <property type="match status" value="1"/>
</dbReference>
<dbReference type="CDD" id="cd13890">
    <property type="entry name" value="CuRO_3_CueO_FtsP"/>
    <property type="match status" value="1"/>
</dbReference>
<dbReference type="SUPFAM" id="SSF49503">
    <property type="entry name" value="Cupredoxins"/>
    <property type="match status" value="3"/>
</dbReference>
<keyword evidence="7" id="KW-1185">Reference proteome</keyword>
<evidence type="ECO:0000313" key="6">
    <source>
        <dbReference type="EMBL" id="PJC92632.1"/>
    </source>
</evidence>
<dbReference type="EMBL" id="PGCP01000021">
    <property type="protein sequence ID" value="PJC92632.1"/>
    <property type="molecule type" value="Genomic_DNA"/>
</dbReference>
<dbReference type="PANTHER" id="PTHR48267">
    <property type="entry name" value="CUPREDOXIN SUPERFAMILY PROTEIN"/>
    <property type="match status" value="1"/>
</dbReference>
<comment type="caution">
    <text evidence="6">The sequence shown here is derived from an EMBL/GenBank/DDBJ whole genome shotgun (WGS) entry which is preliminary data.</text>
</comment>
<dbReference type="RefSeq" id="WP_100860524.1">
    <property type="nucleotide sequence ID" value="NZ_PGCP01000021.1"/>
</dbReference>
<dbReference type="InterPro" id="IPR045087">
    <property type="entry name" value="Cu-oxidase_fam"/>
</dbReference>
<evidence type="ECO:0000259" key="5">
    <source>
        <dbReference type="Pfam" id="PF07732"/>
    </source>
</evidence>
<protein>
    <submittedName>
        <fullName evidence="6">Multicopper oxidase CueO</fullName>
    </submittedName>
</protein>
<dbReference type="GO" id="GO:0005507">
    <property type="term" value="F:copper ion binding"/>
    <property type="evidence" value="ECO:0007669"/>
    <property type="project" value="InterPro"/>
</dbReference>
<evidence type="ECO:0000259" key="3">
    <source>
        <dbReference type="Pfam" id="PF00394"/>
    </source>
</evidence>
<dbReference type="Pfam" id="PF07731">
    <property type="entry name" value="Cu-oxidase_2"/>
    <property type="match status" value="1"/>
</dbReference>
<evidence type="ECO:0000256" key="1">
    <source>
        <dbReference type="ARBA" id="ARBA00022723"/>
    </source>
</evidence>
<dbReference type="AlphaFoldDB" id="A0A2M8H7X0"/>
<dbReference type="CDD" id="cd04232">
    <property type="entry name" value="CuRO_1_CueO_FtsP"/>
    <property type="match status" value="1"/>
</dbReference>
<dbReference type="OrthoDB" id="9757546at2"/>
<dbReference type="Gene3D" id="2.60.40.420">
    <property type="entry name" value="Cupredoxins - blue copper proteins"/>
    <property type="match status" value="3"/>
</dbReference>
<name>A0A2M8H7X0_9GAMM</name>
<dbReference type="InterPro" id="IPR008972">
    <property type="entry name" value="Cupredoxin"/>
</dbReference>
<dbReference type="Pfam" id="PF07732">
    <property type="entry name" value="Cu-oxidase_3"/>
    <property type="match status" value="1"/>
</dbReference>
<dbReference type="GO" id="GO:0016491">
    <property type="term" value="F:oxidoreductase activity"/>
    <property type="evidence" value="ECO:0007669"/>
    <property type="project" value="UniProtKB-KW"/>
</dbReference>
<dbReference type="PANTHER" id="PTHR48267:SF1">
    <property type="entry name" value="BILIRUBIN OXIDASE"/>
    <property type="match status" value="1"/>
</dbReference>
<organism evidence="6 7">
    <name type="scientific">Aeromonas lusitana</name>
    <dbReference type="NCBI Taxonomy" id="931529"/>
    <lineage>
        <taxon>Bacteria</taxon>
        <taxon>Pseudomonadati</taxon>
        <taxon>Pseudomonadota</taxon>
        <taxon>Gammaproteobacteria</taxon>
        <taxon>Aeromonadales</taxon>
        <taxon>Aeromonadaceae</taxon>
        <taxon>Aeromonas</taxon>
    </lineage>
</organism>
<dbReference type="InterPro" id="IPR011707">
    <property type="entry name" value="Cu-oxidase-like_N"/>
</dbReference>
<evidence type="ECO:0000313" key="7">
    <source>
        <dbReference type="Proteomes" id="UP000232060"/>
    </source>
</evidence>
<gene>
    <name evidence="6" type="ORF">CUC44_13965</name>
</gene>
<evidence type="ECO:0000256" key="2">
    <source>
        <dbReference type="ARBA" id="ARBA00023002"/>
    </source>
</evidence>
<dbReference type="InterPro" id="IPR011706">
    <property type="entry name" value="Cu-oxidase_C"/>
</dbReference>